<dbReference type="GO" id="GO:0046872">
    <property type="term" value="F:metal ion binding"/>
    <property type="evidence" value="ECO:0007669"/>
    <property type="project" value="UniProtKB-KW"/>
</dbReference>
<keyword evidence="3" id="KW-0862">Zinc</keyword>
<keyword evidence="2" id="KW-0479">Metal-binding</keyword>
<dbReference type="Pfam" id="PF19648">
    <property type="entry name" value="DUF6151"/>
    <property type="match status" value="1"/>
</dbReference>
<evidence type="ECO:0000313" key="5">
    <source>
        <dbReference type="EMBL" id="OWV32759.1"/>
    </source>
</evidence>
<accession>A0A219B4P3</accession>
<evidence type="ECO:0000256" key="3">
    <source>
        <dbReference type="ARBA" id="ARBA00022833"/>
    </source>
</evidence>
<gene>
    <name evidence="5" type="ORF">B5C34_04365</name>
</gene>
<dbReference type="EMBL" id="NFZT01000001">
    <property type="protein sequence ID" value="OWV32759.1"/>
    <property type="molecule type" value="Genomic_DNA"/>
</dbReference>
<evidence type="ECO:0000256" key="1">
    <source>
        <dbReference type="ARBA" id="ARBA00005495"/>
    </source>
</evidence>
<name>A0A219B4P3_9SPHN</name>
<dbReference type="SUPFAM" id="SSF51316">
    <property type="entry name" value="Mss4-like"/>
    <property type="match status" value="1"/>
</dbReference>
<feature type="domain" description="CENP-V/GFA" evidence="4">
    <location>
        <begin position="5"/>
        <end position="141"/>
    </location>
</feature>
<evidence type="ECO:0000256" key="2">
    <source>
        <dbReference type="ARBA" id="ARBA00022723"/>
    </source>
</evidence>
<dbReference type="RefSeq" id="WP_088711552.1">
    <property type="nucleotide sequence ID" value="NZ_NFZT01000001.1"/>
</dbReference>
<dbReference type="InterPro" id="IPR006913">
    <property type="entry name" value="CENP-V/GFA"/>
</dbReference>
<dbReference type="InterPro" id="IPR046149">
    <property type="entry name" value="DUF6151"/>
</dbReference>
<reference evidence="6" key="1">
    <citation type="submission" date="2017-05" db="EMBL/GenBank/DDBJ databases">
        <authorList>
            <person name="Lin X."/>
        </authorList>
    </citation>
    <scope>NUCLEOTIDE SEQUENCE [LARGE SCALE GENOMIC DNA]</scope>
    <source>
        <strain evidence="6">JLT2012</strain>
    </source>
</reference>
<evidence type="ECO:0000259" key="4">
    <source>
        <dbReference type="PROSITE" id="PS51891"/>
    </source>
</evidence>
<proteinExistence type="inferred from homology"/>
<dbReference type="PROSITE" id="PS51891">
    <property type="entry name" value="CENP_V_GFA"/>
    <property type="match status" value="1"/>
</dbReference>
<dbReference type="Gene3D" id="3.90.1590.10">
    <property type="entry name" value="glutathione-dependent formaldehyde- activating enzyme (gfa)"/>
    <property type="match status" value="1"/>
</dbReference>
<protein>
    <recommendedName>
        <fullName evidence="4">CENP-V/GFA domain-containing protein</fullName>
    </recommendedName>
</protein>
<dbReference type="InterPro" id="IPR011057">
    <property type="entry name" value="Mss4-like_sf"/>
</dbReference>
<organism evidence="5 6">
    <name type="scientific">Pacificimonas flava</name>
    <dbReference type="NCBI Taxonomy" id="1234595"/>
    <lineage>
        <taxon>Bacteria</taxon>
        <taxon>Pseudomonadati</taxon>
        <taxon>Pseudomonadota</taxon>
        <taxon>Alphaproteobacteria</taxon>
        <taxon>Sphingomonadales</taxon>
        <taxon>Sphingosinicellaceae</taxon>
        <taxon>Pacificimonas</taxon>
    </lineage>
</organism>
<sequence>MSARLNFGCDCGAVKGSVSPAGVADARPYVCHCTDCQAFAHFCGRADEVLDRHAGTQILQLPAWAVRLDQGKDGLSAIHLTDGSLVRWSCRTCRTPLANTLGSPRWSFYSMILSGPSARELSKVARIPRHVFTASGAGDLSSVPTASMLRMGLPIAKWLIRARLSGAPHPLFDRESGEPFAEPRRLRREEREPLYEAAAAYRRTLDPARR</sequence>
<keyword evidence="6" id="KW-1185">Reference proteome</keyword>
<comment type="caution">
    <text evidence="5">The sequence shown here is derived from an EMBL/GenBank/DDBJ whole genome shotgun (WGS) entry which is preliminary data.</text>
</comment>
<evidence type="ECO:0000313" key="6">
    <source>
        <dbReference type="Proteomes" id="UP000198462"/>
    </source>
</evidence>
<dbReference type="AlphaFoldDB" id="A0A219B4P3"/>
<dbReference type="Proteomes" id="UP000198462">
    <property type="component" value="Unassembled WGS sequence"/>
</dbReference>
<comment type="similarity">
    <text evidence="1">Belongs to the Gfa family.</text>
</comment>
<dbReference type="OrthoDB" id="7268727at2"/>
<dbReference type="GO" id="GO:0016846">
    <property type="term" value="F:carbon-sulfur lyase activity"/>
    <property type="evidence" value="ECO:0007669"/>
    <property type="project" value="InterPro"/>
</dbReference>